<feature type="region of interest" description="Disordered" evidence="1">
    <location>
        <begin position="1"/>
        <end position="37"/>
    </location>
</feature>
<dbReference type="KEGG" id="same:SAMCFNEI73_Ch0743"/>
<keyword evidence="3" id="KW-1185">Reference proteome</keyword>
<dbReference type="Proteomes" id="UP000182306">
    <property type="component" value="Chromosome"/>
</dbReference>
<organism evidence="2 3">
    <name type="scientific">Sinorhizobium americanum</name>
    <dbReference type="NCBI Taxonomy" id="194963"/>
    <lineage>
        <taxon>Bacteria</taxon>
        <taxon>Pseudomonadati</taxon>
        <taxon>Pseudomonadota</taxon>
        <taxon>Alphaproteobacteria</taxon>
        <taxon>Hyphomicrobiales</taxon>
        <taxon>Rhizobiaceae</taxon>
        <taxon>Sinorhizobium/Ensifer group</taxon>
        <taxon>Sinorhizobium</taxon>
    </lineage>
</organism>
<dbReference type="EMBL" id="CP013107">
    <property type="protein sequence ID" value="APG90067.1"/>
    <property type="molecule type" value="Genomic_DNA"/>
</dbReference>
<evidence type="ECO:0000313" key="2">
    <source>
        <dbReference type="EMBL" id="APG90067.1"/>
    </source>
</evidence>
<name>A0A1L3LJ04_9HYPH</name>
<proteinExistence type="predicted"/>
<dbReference type="STRING" id="194963.SAMCFNEI73_Ch0743"/>
<feature type="compositionally biased region" description="Basic and acidic residues" evidence="1">
    <location>
        <begin position="1"/>
        <end position="13"/>
    </location>
</feature>
<dbReference type="AlphaFoldDB" id="A0A1L3LJ04"/>
<protein>
    <submittedName>
        <fullName evidence="2">Uncharacterized protein</fullName>
    </submittedName>
</protein>
<evidence type="ECO:0000256" key="1">
    <source>
        <dbReference type="SAM" id="MobiDB-lite"/>
    </source>
</evidence>
<sequence length="53" mass="5851">MVAHDARRVELHARPSLSFNDGTGVPQGQRGTPAGPLRVFTTEENWMEMQDVG</sequence>
<reference evidence="2 3" key="1">
    <citation type="submission" date="2015-10" db="EMBL/GenBank/DDBJ databases">
        <title>Genomic differences between typical nodule nitrogen-fixing rhizobial strains and those coming from bean seeds.</title>
        <authorList>
            <person name="Peralta H."/>
            <person name="Aguilar-Vera A."/>
            <person name="Diaz R."/>
            <person name="Mora Y."/>
            <person name="Martinez-Batallar G."/>
            <person name="Salazar E."/>
            <person name="Vargas-Lagunas C."/>
            <person name="Encarnacion S."/>
            <person name="Girard L."/>
            <person name="Mora J."/>
        </authorList>
    </citation>
    <scope>NUCLEOTIDE SEQUENCE [LARGE SCALE GENOMIC DNA]</scope>
    <source>
        <strain evidence="2 3">CFNEI 73</strain>
    </source>
</reference>
<accession>A0A1L3LJ04</accession>
<gene>
    <name evidence="2" type="ORF">SAMCFNEI73_Ch0743</name>
</gene>
<evidence type="ECO:0000313" key="3">
    <source>
        <dbReference type="Proteomes" id="UP000182306"/>
    </source>
</evidence>